<keyword evidence="6" id="KW-1185">Reference proteome</keyword>
<protein>
    <recommendedName>
        <fullName evidence="3">Carboxylic ester hydrolase</fullName>
        <ecNumber evidence="3">3.1.1.-</ecNumber>
    </recommendedName>
</protein>
<evidence type="ECO:0000256" key="1">
    <source>
        <dbReference type="ARBA" id="ARBA00005964"/>
    </source>
</evidence>
<evidence type="ECO:0000259" key="4">
    <source>
        <dbReference type="Pfam" id="PF00135"/>
    </source>
</evidence>
<evidence type="ECO:0000256" key="3">
    <source>
        <dbReference type="RuleBase" id="RU361235"/>
    </source>
</evidence>
<dbReference type="PANTHER" id="PTHR11559">
    <property type="entry name" value="CARBOXYLESTERASE"/>
    <property type="match status" value="1"/>
</dbReference>
<dbReference type="AlphaFoldDB" id="A0A552U7E0"/>
<evidence type="ECO:0000256" key="2">
    <source>
        <dbReference type="ARBA" id="ARBA00022801"/>
    </source>
</evidence>
<dbReference type="InterPro" id="IPR002018">
    <property type="entry name" value="CarbesteraseB"/>
</dbReference>
<dbReference type="SUPFAM" id="SSF53474">
    <property type="entry name" value="alpha/beta-Hydrolases"/>
    <property type="match status" value="1"/>
</dbReference>
<gene>
    <name evidence="5" type="ORF">FMM06_10405</name>
</gene>
<dbReference type="InterPro" id="IPR050309">
    <property type="entry name" value="Type-B_Carboxylest/Lipase"/>
</dbReference>
<dbReference type="Proteomes" id="UP000317894">
    <property type="component" value="Unassembled WGS sequence"/>
</dbReference>
<dbReference type="PROSITE" id="PS00122">
    <property type="entry name" value="CARBOXYLESTERASE_B_1"/>
    <property type="match status" value="1"/>
</dbReference>
<organism evidence="5 6">
    <name type="scientific">Glacieibacterium frigidum</name>
    <dbReference type="NCBI Taxonomy" id="2593303"/>
    <lineage>
        <taxon>Bacteria</taxon>
        <taxon>Pseudomonadati</taxon>
        <taxon>Pseudomonadota</taxon>
        <taxon>Alphaproteobacteria</taxon>
        <taxon>Sphingomonadales</taxon>
        <taxon>Sphingosinicellaceae</taxon>
        <taxon>Glacieibacterium</taxon>
    </lineage>
</organism>
<keyword evidence="2 3" id="KW-0378">Hydrolase</keyword>
<comment type="caution">
    <text evidence="5">The sequence shown here is derived from an EMBL/GenBank/DDBJ whole genome shotgun (WGS) entry which is preliminary data.</text>
</comment>
<dbReference type="OrthoDB" id="9775851at2"/>
<accession>A0A552U7E0</accession>
<feature type="domain" description="Carboxylesterase type B" evidence="4">
    <location>
        <begin position="8"/>
        <end position="477"/>
    </location>
</feature>
<dbReference type="RefSeq" id="WP_144237338.1">
    <property type="nucleotide sequence ID" value="NZ_VJWA01000002.1"/>
</dbReference>
<dbReference type="Pfam" id="PF00135">
    <property type="entry name" value="COesterase"/>
    <property type="match status" value="1"/>
</dbReference>
<comment type="similarity">
    <text evidence="1 3">Belongs to the type-B carboxylesterase/lipase family.</text>
</comment>
<dbReference type="Gene3D" id="3.40.50.1820">
    <property type="entry name" value="alpha/beta hydrolase"/>
    <property type="match status" value="1"/>
</dbReference>
<proteinExistence type="inferred from homology"/>
<name>A0A552U7E0_9SPHN</name>
<dbReference type="InterPro" id="IPR019826">
    <property type="entry name" value="Carboxylesterase_B_AS"/>
</dbReference>
<dbReference type="InterPro" id="IPR029058">
    <property type="entry name" value="AB_hydrolase_fold"/>
</dbReference>
<dbReference type="GO" id="GO:0016787">
    <property type="term" value="F:hydrolase activity"/>
    <property type="evidence" value="ECO:0007669"/>
    <property type="project" value="UniProtKB-KW"/>
</dbReference>
<reference evidence="5 6" key="1">
    <citation type="submission" date="2019-07" db="EMBL/GenBank/DDBJ databases">
        <title>Novel species isolated from glacier.</title>
        <authorList>
            <person name="Liu Q."/>
            <person name="Xin Y.-H."/>
        </authorList>
    </citation>
    <scope>NUCLEOTIDE SEQUENCE [LARGE SCALE GENOMIC DNA]</scope>
    <source>
        <strain evidence="5 6">LB1R16</strain>
    </source>
</reference>
<evidence type="ECO:0000313" key="6">
    <source>
        <dbReference type="Proteomes" id="UP000317894"/>
    </source>
</evidence>
<sequence length="495" mass="52453">MNDAMSPAPVITLPQGRIKGTAAHGIRQFLGVPYSAPPAGALRFALPVPPAPWTGVRDASKPGPSYPQRLKPFPGLDVQPLVDGGQPPGDDYLTLNIWAPETGDGHPVMVWIHGGGFVVGSKDAPISDGTAFARDGIVCVAINYRLGVDGFLPIDGVPTNLGLRDMLAGLAWVRDNVAAFGGDPDNVTVTGESAGAMATADLVTSPLANGLFRRAIVQSGHGSMVREIGVAKRLVDTLARRLRVSPDAAGFGSAPYGAIFDAIEGLAKPGKVDLRDTAGFEPVFGISRFVPVFGDDVLPVHPVEALRRGAGKDVQLLIGTNAEEMNLYFVPTGVRAKMIGLVARWFVGKSMPAAGKALKAYGLGRRKAGWAMTEALHDLVFRWPARVFAAAHQGRTHMYEFEWRSPACGGELGACHGMELPFVFDTLDIATGPEGLAGTAPPQALADRIHALWVGFIRDGSLPWPEFESGTRSVYQLERGEAVHEPVMPAAAFLP</sequence>
<dbReference type="EC" id="3.1.1.-" evidence="3"/>
<evidence type="ECO:0000313" key="5">
    <source>
        <dbReference type="EMBL" id="TRW14132.1"/>
    </source>
</evidence>
<dbReference type="EMBL" id="VJWA01000002">
    <property type="protein sequence ID" value="TRW14132.1"/>
    <property type="molecule type" value="Genomic_DNA"/>
</dbReference>